<dbReference type="EMBL" id="BPLR01021203">
    <property type="protein sequence ID" value="GIX87111.1"/>
    <property type="molecule type" value="Genomic_DNA"/>
</dbReference>
<organism evidence="1 2">
    <name type="scientific">Caerostris extrusa</name>
    <name type="common">Bark spider</name>
    <name type="synonym">Caerostris bankana</name>
    <dbReference type="NCBI Taxonomy" id="172846"/>
    <lineage>
        <taxon>Eukaryota</taxon>
        <taxon>Metazoa</taxon>
        <taxon>Ecdysozoa</taxon>
        <taxon>Arthropoda</taxon>
        <taxon>Chelicerata</taxon>
        <taxon>Arachnida</taxon>
        <taxon>Araneae</taxon>
        <taxon>Araneomorphae</taxon>
        <taxon>Entelegynae</taxon>
        <taxon>Araneoidea</taxon>
        <taxon>Araneidae</taxon>
        <taxon>Caerostris</taxon>
    </lineage>
</organism>
<gene>
    <name evidence="1" type="ORF">CEXT_408941</name>
</gene>
<reference evidence="1 2" key="1">
    <citation type="submission" date="2021-06" db="EMBL/GenBank/DDBJ databases">
        <title>Caerostris extrusa draft genome.</title>
        <authorList>
            <person name="Kono N."/>
            <person name="Arakawa K."/>
        </authorList>
    </citation>
    <scope>NUCLEOTIDE SEQUENCE [LARGE SCALE GENOMIC DNA]</scope>
</reference>
<comment type="caution">
    <text evidence="1">The sequence shown here is derived from an EMBL/GenBank/DDBJ whole genome shotgun (WGS) entry which is preliminary data.</text>
</comment>
<name>A0AAV4NT65_CAEEX</name>
<protein>
    <submittedName>
        <fullName evidence="1">Uncharacterized protein</fullName>
    </submittedName>
</protein>
<dbReference type="Proteomes" id="UP001054945">
    <property type="component" value="Unassembled WGS sequence"/>
</dbReference>
<evidence type="ECO:0000313" key="2">
    <source>
        <dbReference type="Proteomes" id="UP001054945"/>
    </source>
</evidence>
<evidence type="ECO:0000313" key="1">
    <source>
        <dbReference type="EMBL" id="GIX87111.1"/>
    </source>
</evidence>
<sequence>MVMQETEDYASSWWYRTSPMELSNHITFQDSRGSNQNTEFRDNAQIESTTQAIKITSLHKIKRRHAPFLSNHAPQLLRKDRYIGRRKRDLRLLVSSMSPQKKESSLFMTLLASTDLFRCTENLASGKLSG</sequence>
<keyword evidence="2" id="KW-1185">Reference proteome</keyword>
<accession>A0AAV4NT65</accession>
<proteinExistence type="predicted"/>
<dbReference type="AlphaFoldDB" id="A0AAV4NT65"/>